<evidence type="ECO:0000256" key="2">
    <source>
        <dbReference type="ARBA" id="ARBA00005594"/>
    </source>
</evidence>
<dbReference type="CDD" id="cd00671">
    <property type="entry name" value="ArgRS_core"/>
    <property type="match status" value="1"/>
</dbReference>
<dbReference type="EMBL" id="FZOC01000003">
    <property type="protein sequence ID" value="SNR87159.1"/>
    <property type="molecule type" value="Genomic_DNA"/>
</dbReference>
<dbReference type="SUPFAM" id="SSF55190">
    <property type="entry name" value="Arginyl-tRNA synthetase (ArgRS), N-terminal 'additional' domain"/>
    <property type="match status" value="1"/>
</dbReference>
<dbReference type="SUPFAM" id="SSF47323">
    <property type="entry name" value="Anticodon-binding domain of a subclass of class I aminoacyl-tRNA synthetases"/>
    <property type="match status" value="1"/>
</dbReference>
<dbReference type="PRINTS" id="PR01038">
    <property type="entry name" value="TRNASYNTHARG"/>
</dbReference>
<dbReference type="FunFam" id="3.40.50.620:FF:000062">
    <property type="entry name" value="Arginine--tRNA ligase"/>
    <property type="match status" value="1"/>
</dbReference>
<dbReference type="Gene3D" id="1.10.730.10">
    <property type="entry name" value="Isoleucyl-tRNA Synthetase, Domain 1"/>
    <property type="match status" value="1"/>
</dbReference>
<comment type="subunit">
    <text evidence="3 11">Monomer.</text>
</comment>
<evidence type="ECO:0000256" key="4">
    <source>
        <dbReference type="ARBA" id="ARBA00022490"/>
    </source>
</evidence>
<dbReference type="Pfam" id="PF00750">
    <property type="entry name" value="tRNA-synt_1d"/>
    <property type="match status" value="1"/>
</dbReference>
<dbReference type="EC" id="6.1.1.19" evidence="11"/>
<keyword evidence="5 11" id="KW-0436">Ligase</keyword>
<dbReference type="InterPro" id="IPR009080">
    <property type="entry name" value="tRNAsynth_Ia_anticodon-bd"/>
</dbReference>
<evidence type="ECO:0000313" key="16">
    <source>
        <dbReference type="Proteomes" id="UP000198324"/>
    </source>
</evidence>
<proteinExistence type="inferred from homology"/>
<dbReference type="InterPro" id="IPR035684">
    <property type="entry name" value="ArgRS_core"/>
</dbReference>
<keyword evidence="9 11" id="KW-0030">Aminoacyl-tRNA synthetase</keyword>
<evidence type="ECO:0000256" key="6">
    <source>
        <dbReference type="ARBA" id="ARBA00022741"/>
    </source>
</evidence>
<keyword evidence="8 11" id="KW-0648">Protein biosynthesis</keyword>
<dbReference type="AlphaFoldDB" id="A0A238ZVB3"/>
<comment type="similarity">
    <text evidence="2 11 12">Belongs to the class-I aminoacyl-tRNA synthetase family.</text>
</comment>
<dbReference type="InterPro" id="IPR014729">
    <property type="entry name" value="Rossmann-like_a/b/a_fold"/>
</dbReference>
<feature type="domain" description="DALR anticodon binding" evidence="13">
    <location>
        <begin position="436"/>
        <end position="556"/>
    </location>
</feature>
<dbReference type="NCBIfam" id="TIGR00456">
    <property type="entry name" value="argS"/>
    <property type="match status" value="1"/>
</dbReference>
<comment type="subcellular location">
    <subcellularLocation>
        <location evidence="1 11">Cytoplasm</location>
    </subcellularLocation>
</comment>
<dbReference type="SUPFAM" id="SSF52374">
    <property type="entry name" value="Nucleotidylyl transferase"/>
    <property type="match status" value="1"/>
</dbReference>
<keyword evidence="7 11" id="KW-0067">ATP-binding</keyword>
<evidence type="ECO:0000256" key="1">
    <source>
        <dbReference type="ARBA" id="ARBA00004496"/>
    </source>
</evidence>
<dbReference type="InterPro" id="IPR001278">
    <property type="entry name" value="Arg-tRNA-ligase"/>
</dbReference>
<dbReference type="HAMAP" id="MF_00123">
    <property type="entry name" value="Arg_tRNA_synth"/>
    <property type="match status" value="1"/>
</dbReference>
<feature type="short sequence motif" description="'HIGH' region" evidence="11">
    <location>
        <begin position="127"/>
        <end position="137"/>
    </location>
</feature>
<dbReference type="Gene3D" id="3.40.50.620">
    <property type="entry name" value="HUPs"/>
    <property type="match status" value="1"/>
</dbReference>
<evidence type="ECO:0000256" key="3">
    <source>
        <dbReference type="ARBA" id="ARBA00011245"/>
    </source>
</evidence>
<dbReference type="GO" id="GO:0006420">
    <property type="term" value="P:arginyl-tRNA aminoacylation"/>
    <property type="evidence" value="ECO:0007669"/>
    <property type="project" value="UniProtKB-UniRule"/>
</dbReference>
<evidence type="ECO:0000256" key="8">
    <source>
        <dbReference type="ARBA" id="ARBA00022917"/>
    </source>
</evidence>
<keyword evidence="6 11" id="KW-0547">Nucleotide-binding</keyword>
<gene>
    <name evidence="11" type="primary">argS</name>
    <name evidence="15" type="ORF">SAMN04488503_1632</name>
</gene>
<dbReference type="InterPro" id="IPR008909">
    <property type="entry name" value="DALR_anticod-bd"/>
</dbReference>
<dbReference type="Gene3D" id="3.30.1360.70">
    <property type="entry name" value="Arginyl tRNA synthetase N-terminal domain"/>
    <property type="match status" value="1"/>
</dbReference>
<keyword evidence="4 11" id="KW-0963">Cytoplasm</keyword>
<dbReference type="PANTHER" id="PTHR11956:SF5">
    <property type="entry name" value="ARGININE--TRNA LIGASE, CYTOPLASMIC"/>
    <property type="match status" value="1"/>
</dbReference>
<dbReference type="Proteomes" id="UP000198324">
    <property type="component" value="Unassembled WGS sequence"/>
</dbReference>
<feature type="domain" description="Arginyl tRNA synthetase N-terminal" evidence="14">
    <location>
        <begin position="1"/>
        <end position="90"/>
    </location>
</feature>
<protein>
    <recommendedName>
        <fullName evidence="11">Arginine--tRNA ligase</fullName>
        <ecNumber evidence="11">6.1.1.19</ecNumber>
    </recommendedName>
    <alternativeName>
        <fullName evidence="11">Arginyl-tRNA synthetase</fullName>
        <shortName evidence="11">ArgRS</shortName>
    </alternativeName>
</protein>
<evidence type="ECO:0000256" key="11">
    <source>
        <dbReference type="HAMAP-Rule" id="MF_00123"/>
    </source>
</evidence>
<dbReference type="SMART" id="SM00836">
    <property type="entry name" value="DALR_1"/>
    <property type="match status" value="1"/>
</dbReference>
<evidence type="ECO:0000256" key="5">
    <source>
        <dbReference type="ARBA" id="ARBA00022598"/>
    </source>
</evidence>
<name>A0A238ZVB3_9BACT</name>
<evidence type="ECO:0000256" key="10">
    <source>
        <dbReference type="ARBA" id="ARBA00049339"/>
    </source>
</evidence>
<dbReference type="InterPro" id="IPR001412">
    <property type="entry name" value="aa-tRNA-synth_I_CS"/>
</dbReference>
<evidence type="ECO:0000259" key="13">
    <source>
        <dbReference type="SMART" id="SM00836"/>
    </source>
</evidence>
<dbReference type="GO" id="GO:0004814">
    <property type="term" value="F:arginine-tRNA ligase activity"/>
    <property type="evidence" value="ECO:0007669"/>
    <property type="project" value="UniProtKB-UniRule"/>
</dbReference>
<sequence>MKAKQYLEDALRAALTRMELPWPDKLLIEPPRERKFGDYSANAAMLLAAAAKKKPRDIAEALAAELRAADADACFARIEVAGPGFLNVTFAPGFWRTILADVRAAGPAYGQSNLGGGKKVQVEYVSANPTGPLHIGHGRGAALGDSLARLLRKTGHQVSCEYYINDAGRQMRILGDSVWLRLRQIADPSIPDLEDFYRGDYIRDIAVRVRRENPGILSMPEKDAVDICFRAAVDEILAGIKKDLADFRVGHDVWFSEKSLVDAGPDGGPSKVGEAFADLAARGLTYESDGALWFRTTDFGDDKDRVLRKSSGELTYFASDIAYHHDKFRRGFDRLIDIWGADHHGYVPRMQGAVTALGRQGALTVILVQLVSLLRDGEQVAMSTRAGQFETLADVVAYVGADAARFLFLSRKSDSPLEFDLELVRKKSMDNPVYYVQYAHARVHSMLAKGREAGIVPAAPGEERLAALDTEEDLQLLRLMERFPDVVAHAAENLAPHAVSAYLSELASALHKYYTQHHVLSAGPDVAAARLLLLSCVAETLAAGLDLLGVSAPERMDQAGVDETAQ</sequence>
<dbReference type="OrthoDB" id="9803211at2"/>
<dbReference type="RefSeq" id="WP_089273579.1">
    <property type="nucleotide sequence ID" value="NZ_FZOC01000003.1"/>
</dbReference>
<dbReference type="SMART" id="SM01016">
    <property type="entry name" value="Arg_tRNA_synt_N"/>
    <property type="match status" value="1"/>
</dbReference>
<dbReference type="InterPro" id="IPR005148">
    <property type="entry name" value="Arg-tRNA-synth_N"/>
</dbReference>
<accession>A0A238ZVB3</accession>
<comment type="catalytic activity">
    <reaction evidence="10 11">
        <text>tRNA(Arg) + L-arginine + ATP = L-arginyl-tRNA(Arg) + AMP + diphosphate</text>
        <dbReference type="Rhea" id="RHEA:20301"/>
        <dbReference type="Rhea" id="RHEA-COMP:9658"/>
        <dbReference type="Rhea" id="RHEA-COMP:9673"/>
        <dbReference type="ChEBI" id="CHEBI:30616"/>
        <dbReference type="ChEBI" id="CHEBI:32682"/>
        <dbReference type="ChEBI" id="CHEBI:33019"/>
        <dbReference type="ChEBI" id="CHEBI:78442"/>
        <dbReference type="ChEBI" id="CHEBI:78513"/>
        <dbReference type="ChEBI" id="CHEBI:456215"/>
        <dbReference type="EC" id="6.1.1.19"/>
    </reaction>
</comment>
<keyword evidence="16" id="KW-1185">Reference proteome</keyword>
<dbReference type="PROSITE" id="PS00178">
    <property type="entry name" value="AA_TRNA_LIGASE_I"/>
    <property type="match status" value="1"/>
</dbReference>
<dbReference type="InterPro" id="IPR036695">
    <property type="entry name" value="Arg-tRNA-synth_N_sf"/>
</dbReference>
<dbReference type="PANTHER" id="PTHR11956">
    <property type="entry name" value="ARGINYL-TRNA SYNTHETASE"/>
    <property type="match status" value="1"/>
</dbReference>
<dbReference type="Pfam" id="PF03485">
    <property type="entry name" value="Arg_tRNA_synt_N"/>
    <property type="match status" value="1"/>
</dbReference>
<dbReference type="FunFam" id="1.10.730.10:FF:000008">
    <property type="entry name" value="Arginine--tRNA ligase"/>
    <property type="match status" value="1"/>
</dbReference>
<reference evidence="15 16" key="1">
    <citation type="submission" date="2017-06" db="EMBL/GenBank/DDBJ databases">
        <authorList>
            <person name="Kim H.J."/>
            <person name="Triplett B.A."/>
        </authorList>
    </citation>
    <scope>NUCLEOTIDE SEQUENCE [LARGE SCALE GENOMIC DNA]</scope>
    <source>
        <strain evidence="15 16">DSM 13116</strain>
    </source>
</reference>
<dbReference type="GO" id="GO:0005737">
    <property type="term" value="C:cytoplasm"/>
    <property type="evidence" value="ECO:0007669"/>
    <property type="project" value="UniProtKB-SubCell"/>
</dbReference>
<evidence type="ECO:0000259" key="14">
    <source>
        <dbReference type="SMART" id="SM01016"/>
    </source>
</evidence>
<evidence type="ECO:0000256" key="12">
    <source>
        <dbReference type="RuleBase" id="RU363038"/>
    </source>
</evidence>
<dbReference type="GO" id="GO:0005524">
    <property type="term" value="F:ATP binding"/>
    <property type="evidence" value="ECO:0007669"/>
    <property type="project" value="UniProtKB-UniRule"/>
</dbReference>
<evidence type="ECO:0000256" key="9">
    <source>
        <dbReference type="ARBA" id="ARBA00023146"/>
    </source>
</evidence>
<dbReference type="Pfam" id="PF05746">
    <property type="entry name" value="DALR_1"/>
    <property type="match status" value="1"/>
</dbReference>
<organism evidence="15 16">
    <name type="scientific">Humidesulfovibrio mexicanus</name>
    <dbReference type="NCBI Taxonomy" id="147047"/>
    <lineage>
        <taxon>Bacteria</taxon>
        <taxon>Pseudomonadati</taxon>
        <taxon>Thermodesulfobacteriota</taxon>
        <taxon>Desulfovibrionia</taxon>
        <taxon>Desulfovibrionales</taxon>
        <taxon>Desulfovibrionaceae</taxon>
        <taxon>Humidesulfovibrio</taxon>
    </lineage>
</organism>
<evidence type="ECO:0000313" key="15">
    <source>
        <dbReference type="EMBL" id="SNR87159.1"/>
    </source>
</evidence>
<evidence type="ECO:0000256" key="7">
    <source>
        <dbReference type="ARBA" id="ARBA00022840"/>
    </source>
</evidence>